<evidence type="ECO:0000256" key="9">
    <source>
        <dbReference type="SAM" id="MobiDB-lite"/>
    </source>
</evidence>
<evidence type="ECO:0000256" key="6">
    <source>
        <dbReference type="ARBA" id="ARBA00023157"/>
    </source>
</evidence>
<accession>A0AAE1BT97</accession>
<gene>
    <name evidence="12" type="ORF">Pcinc_037077</name>
</gene>
<evidence type="ECO:0000256" key="1">
    <source>
        <dbReference type="ARBA" id="ARBA00004613"/>
    </source>
</evidence>
<dbReference type="GO" id="GO:0005125">
    <property type="term" value="F:cytokine activity"/>
    <property type="evidence" value="ECO:0007669"/>
    <property type="project" value="TreeGrafter"/>
</dbReference>
<sequence length="770" mass="87380">ERREGVKEGVNEGVKRINDSSPWVRMICGKVRVGEGRGVKWAGRDEMVHNGWVSVVEMSIVLTTCDCVKHQLTTSRRKEEQLQWAGNMMLLWCWRVVAVLVWAALVVMVLGRDVDTTDPRVVKQLEQHILAKFGLRYRPHIPEDVDVPPYMMELFHKRVQKEAEQEDEGQDTIPAYSLTPNIIRSLTHKESPADQMYPTHKMRLRFNISNLPAHEAIHTVELHVTHLRHSAIPEKKEKGASKPAIPTRWKKRKTSVDSPYLQRIMVYDVMRRGTKMSEPALRLVDTRVVDARKPGAQNFDVTDSIRRWTQLPHSNNGLLVEVVPFIKDGPLDSSHVRLRRSVDDPHWQKHQPILVVHSHDGEAERQKRSVDKHRKTRQACRRHSLYVDFRKVGWDDWIVAPAGYDAYYCKGDCPFPLPDMLNATNHAVVQTLVNSRYPDRVPKACCVPTELSPISMLYMDDDERFVLKNHQNMVVEGCGCRHAHFGVNEPWPVAVAAAAATCDHFLRQPATTTTTTTYPSSHHHHAPVPPPYSTHPPAPPPYSIHLYHLYHHPTLKLPTYPPTTLLFTYPPTHYPTLLLSTCTTTTTTTPLFTYPHAPPPHSSPTHHHHHPTLLLPTCITTPLFTYPPTHHPTLLLPTHHRPTLKLPAAPHPTPPGPRKPTTTTTNLSTVTTHQLFSLLPKHTIIHFSKSQQFIHQPHPPFISPKSPKQPPFIHPPRTSPTRLPPSISQDTSNLTKFSNTTSSFPFPVAQTTTTTITTNTTVSTQDDPIV</sequence>
<dbReference type="InterPro" id="IPR029034">
    <property type="entry name" value="Cystine-knot_cytokine"/>
</dbReference>
<dbReference type="InterPro" id="IPR017948">
    <property type="entry name" value="TGFb_CS"/>
</dbReference>
<reference evidence="12" key="1">
    <citation type="submission" date="2023-10" db="EMBL/GenBank/DDBJ databases">
        <title>Genome assemblies of two species of porcelain crab, Petrolisthes cinctipes and Petrolisthes manimaculis (Anomura: Porcellanidae).</title>
        <authorList>
            <person name="Angst P."/>
        </authorList>
    </citation>
    <scope>NUCLEOTIDE SEQUENCE</scope>
    <source>
        <strain evidence="12">PB745_01</strain>
        <tissue evidence="12">Gill</tissue>
    </source>
</reference>
<evidence type="ECO:0000256" key="5">
    <source>
        <dbReference type="ARBA" id="ARBA00023030"/>
    </source>
</evidence>
<dbReference type="PANTHER" id="PTHR11848">
    <property type="entry name" value="TGF-BETA FAMILY"/>
    <property type="match status" value="1"/>
</dbReference>
<evidence type="ECO:0000256" key="4">
    <source>
        <dbReference type="ARBA" id="ARBA00022729"/>
    </source>
</evidence>
<comment type="subcellular location">
    <subcellularLocation>
        <location evidence="1">Secreted</location>
    </subcellularLocation>
</comment>
<dbReference type="Proteomes" id="UP001286313">
    <property type="component" value="Unassembled WGS sequence"/>
</dbReference>
<dbReference type="EMBL" id="JAWQEG010005834">
    <property type="protein sequence ID" value="KAK3856611.1"/>
    <property type="molecule type" value="Genomic_DNA"/>
</dbReference>
<feature type="transmembrane region" description="Helical" evidence="10">
    <location>
        <begin position="89"/>
        <end position="110"/>
    </location>
</feature>
<dbReference type="InterPro" id="IPR001111">
    <property type="entry name" value="TGF-b_propeptide"/>
</dbReference>
<keyword evidence="3" id="KW-0964">Secreted</keyword>
<evidence type="ECO:0000256" key="2">
    <source>
        <dbReference type="ARBA" id="ARBA00006656"/>
    </source>
</evidence>
<dbReference type="PROSITE" id="PS00250">
    <property type="entry name" value="TGF_BETA_1"/>
    <property type="match status" value="1"/>
</dbReference>
<keyword evidence="10" id="KW-0472">Membrane</keyword>
<evidence type="ECO:0000259" key="11">
    <source>
        <dbReference type="PROSITE" id="PS51362"/>
    </source>
</evidence>
<dbReference type="Pfam" id="PF00019">
    <property type="entry name" value="TGF_beta"/>
    <property type="match status" value="1"/>
</dbReference>
<dbReference type="FunFam" id="2.10.90.10:FF:000001">
    <property type="entry name" value="Bone morphogenetic protein 4"/>
    <property type="match status" value="1"/>
</dbReference>
<dbReference type="InterPro" id="IPR015615">
    <property type="entry name" value="TGF-beta-rel"/>
</dbReference>
<evidence type="ECO:0000256" key="10">
    <source>
        <dbReference type="SAM" id="Phobius"/>
    </source>
</evidence>
<proteinExistence type="inferred from homology"/>
<keyword evidence="4" id="KW-0732">Signal</keyword>
<keyword evidence="10" id="KW-0812">Transmembrane</keyword>
<keyword evidence="6" id="KW-1015">Disulfide bond</keyword>
<evidence type="ECO:0000256" key="3">
    <source>
        <dbReference type="ARBA" id="ARBA00022525"/>
    </source>
</evidence>
<feature type="region of interest" description="Disordered" evidence="9">
    <location>
        <begin position="513"/>
        <end position="534"/>
    </location>
</feature>
<keyword evidence="7" id="KW-0325">Glycoprotein</keyword>
<dbReference type="PRINTS" id="PR00669">
    <property type="entry name" value="INHIBINA"/>
</dbReference>
<name>A0AAE1BT97_PETCI</name>
<comment type="caution">
    <text evidence="12">The sequence shown here is derived from an EMBL/GenBank/DDBJ whole genome shotgun (WGS) entry which is preliminary data.</text>
</comment>
<organism evidence="12 13">
    <name type="scientific">Petrolisthes cinctipes</name>
    <name type="common">Flat porcelain crab</name>
    <dbReference type="NCBI Taxonomy" id="88211"/>
    <lineage>
        <taxon>Eukaryota</taxon>
        <taxon>Metazoa</taxon>
        <taxon>Ecdysozoa</taxon>
        <taxon>Arthropoda</taxon>
        <taxon>Crustacea</taxon>
        <taxon>Multicrustacea</taxon>
        <taxon>Malacostraca</taxon>
        <taxon>Eumalacostraca</taxon>
        <taxon>Eucarida</taxon>
        <taxon>Decapoda</taxon>
        <taxon>Pleocyemata</taxon>
        <taxon>Anomura</taxon>
        <taxon>Galatheoidea</taxon>
        <taxon>Porcellanidae</taxon>
        <taxon>Petrolisthes</taxon>
    </lineage>
</organism>
<comment type="similarity">
    <text evidence="2 8">Belongs to the TGF-beta family.</text>
</comment>
<dbReference type="InterPro" id="IPR001839">
    <property type="entry name" value="TGF-b_C"/>
</dbReference>
<keyword evidence="5 8" id="KW-0339">Growth factor</keyword>
<keyword evidence="10" id="KW-1133">Transmembrane helix</keyword>
<feature type="region of interest" description="Disordered" evidence="9">
    <location>
        <begin position="702"/>
        <end position="733"/>
    </location>
</feature>
<evidence type="ECO:0000313" key="13">
    <source>
        <dbReference type="Proteomes" id="UP001286313"/>
    </source>
</evidence>
<dbReference type="Gene3D" id="2.10.90.10">
    <property type="entry name" value="Cystine-knot cytokines"/>
    <property type="match status" value="1"/>
</dbReference>
<dbReference type="Gene3D" id="2.60.120.970">
    <property type="match status" value="1"/>
</dbReference>
<dbReference type="PROSITE" id="PS51362">
    <property type="entry name" value="TGF_BETA_2"/>
    <property type="match status" value="1"/>
</dbReference>
<keyword evidence="13" id="KW-1185">Reference proteome</keyword>
<evidence type="ECO:0000256" key="8">
    <source>
        <dbReference type="RuleBase" id="RU000354"/>
    </source>
</evidence>
<evidence type="ECO:0000256" key="7">
    <source>
        <dbReference type="ARBA" id="ARBA00023180"/>
    </source>
</evidence>
<dbReference type="GO" id="GO:0008083">
    <property type="term" value="F:growth factor activity"/>
    <property type="evidence" value="ECO:0007669"/>
    <property type="project" value="UniProtKB-KW"/>
</dbReference>
<feature type="non-terminal residue" evidence="12">
    <location>
        <position position="1"/>
    </location>
</feature>
<dbReference type="AlphaFoldDB" id="A0AAE1BT97"/>
<dbReference type="GO" id="GO:0005615">
    <property type="term" value="C:extracellular space"/>
    <property type="evidence" value="ECO:0007669"/>
    <property type="project" value="TreeGrafter"/>
</dbReference>
<dbReference type="SMART" id="SM00204">
    <property type="entry name" value="TGFB"/>
    <property type="match status" value="1"/>
</dbReference>
<evidence type="ECO:0000313" key="12">
    <source>
        <dbReference type="EMBL" id="KAK3856611.1"/>
    </source>
</evidence>
<protein>
    <recommendedName>
        <fullName evidence="11">TGF-beta family profile domain-containing protein</fullName>
    </recommendedName>
</protein>
<dbReference type="Pfam" id="PF00688">
    <property type="entry name" value="TGFb_propeptide"/>
    <property type="match status" value="1"/>
</dbReference>
<dbReference type="SUPFAM" id="SSF57501">
    <property type="entry name" value="Cystine-knot cytokines"/>
    <property type="match status" value="1"/>
</dbReference>
<feature type="domain" description="TGF-beta family profile" evidence="11">
    <location>
        <begin position="365"/>
        <end position="481"/>
    </location>
</feature>
<dbReference type="PANTHER" id="PTHR11848:SF263">
    <property type="entry name" value="PROTEIN DECAPENTAPLEGIC"/>
    <property type="match status" value="1"/>
</dbReference>
<feature type="compositionally biased region" description="Pro residues" evidence="9">
    <location>
        <begin position="702"/>
        <end position="718"/>
    </location>
</feature>